<evidence type="ECO:0000313" key="4">
    <source>
        <dbReference type="EMBL" id="TYQ08489.1"/>
    </source>
</evidence>
<proteinExistence type="predicted"/>
<feature type="chain" id="PRO_5038589757" description="LPXTG-motif cell wall-anchored protein" evidence="3">
    <location>
        <begin position="25"/>
        <end position="423"/>
    </location>
</feature>
<name>A0A652YXT4_NOCGL</name>
<evidence type="ECO:0000256" key="2">
    <source>
        <dbReference type="SAM" id="Phobius"/>
    </source>
</evidence>
<feature type="transmembrane region" description="Helical" evidence="2">
    <location>
        <begin position="394"/>
        <end position="414"/>
    </location>
</feature>
<evidence type="ECO:0000256" key="3">
    <source>
        <dbReference type="SAM" id="SignalP"/>
    </source>
</evidence>
<gene>
    <name evidence="4" type="ORF">FNL38_101861</name>
</gene>
<dbReference type="AlphaFoldDB" id="A0A652YXT4"/>
<keyword evidence="2" id="KW-1133">Transmembrane helix</keyword>
<feature type="signal peptide" evidence="3">
    <location>
        <begin position="1"/>
        <end position="24"/>
    </location>
</feature>
<keyword evidence="2" id="KW-0472">Membrane</keyword>
<evidence type="ECO:0008006" key="5">
    <source>
        <dbReference type="Google" id="ProtNLM"/>
    </source>
</evidence>
<organism evidence="4">
    <name type="scientific">Nocardia globerula</name>
    <dbReference type="NCBI Taxonomy" id="1818"/>
    <lineage>
        <taxon>Bacteria</taxon>
        <taxon>Bacillati</taxon>
        <taxon>Actinomycetota</taxon>
        <taxon>Actinomycetes</taxon>
        <taxon>Mycobacteriales</taxon>
        <taxon>Nocardiaceae</taxon>
        <taxon>Nocardia</taxon>
    </lineage>
</organism>
<dbReference type="EMBL" id="VNIQ01000001">
    <property type="protein sequence ID" value="TYQ08489.1"/>
    <property type="molecule type" value="Genomic_DNA"/>
</dbReference>
<evidence type="ECO:0000256" key="1">
    <source>
        <dbReference type="SAM" id="MobiDB-lite"/>
    </source>
</evidence>
<keyword evidence="2" id="KW-0812">Transmembrane</keyword>
<feature type="region of interest" description="Disordered" evidence="1">
    <location>
        <begin position="27"/>
        <end position="113"/>
    </location>
</feature>
<feature type="compositionally biased region" description="Low complexity" evidence="1">
    <location>
        <begin position="217"/>
        <end position="311"/>
    </location>
</feature>
<keyword evidence="3" id="KW-0732">Signal</keyword>
<accession>A0A652YXT4</accession>
<comment type="caution">
    <text evidence="4">The sequence shown here is derived from an EMBL/GenBank/DDBJ whole genome shotgun (WGS) entry which is preliminary data.</text>
</comment>
<feature type="region of interest" description="Disordered" evidence="1">
    <location>
        <begin position="202"/>
        <end position="311"/>
    </location>
</feature>
<feature type="compositionally biased region" description="Low complexity" evidence="1">
    <location>
        <begin position="27"/>
        <end position="99"/>
    </location>
</feature>
<sequence>MNNQRGRTKIYAAAVAVASFTAFAAAAPAAATDGDNGEATTAQTTAESPSTTESATPSESTPATTPATSSATSETTTAATTTPSASTTTPSVAAQSTPTWTTPTDGIAAGGREYSVSPGTVTVYYPDGQSAAMGQHINLKITNPDTGETMQLGTHIDGNGQWTEKFIGQSPWVLDISSHPNFPGWENFDITWVQVDGQNYHYGEHGEPPMPSDPKTPETTTSTTTPVTTTTVTTTPVTTTPVTTTTEVTTTEPTTTTVTTEPTTTEPTTTTVTTEPTTTEPTTTEVTTTEPTTTTSARVTTSSAVSTPSATSIPTTTTRVIVLPPILVGIPKIDGGTPAPTTGPSKEPVYVVTTPEGYKVHGYDDPQGTFVPLAYDDALVFQTGAGESTGPSGVLIAGIGGAALLVSAAGAFVLRRKNAPNQH</sequence>
<reference evidence="4" key="1">
    <citation type="submission" date="2019-07" db="EMBL/GenBank/DDBJ databases">
        <title>Genomic Encyclopedia of Type Strains, Phase IV (KMG-IV): sequencing the most valuable type-strain genomes for metagenomic binning, comparative biology and taxonomic classification.</title>
        <authorList>
            <person name="Goeker M."/>
        </authorList>
    </citation>
    <scope>NUCLEOTIDE SEQUENCE</scope>
    <source>
        <strain evidence="4">DSM 44596</strain>
    </source>
</reference>
<protein>
    <recommendedName>
        <fullName evidence="5">LPXTG-motif cell wall-anchored protein</fullName>
    </recommendedName>
</protein>